<sequence>MGYHVNQHPQFYLCANFKLILSVSPCTLSLSVVKRWLAIQSVRVRILFKSDFFESSFRDLHQKTSPSFRSFPHRKCLIL</sequence>
<organism evidence="1 2">
    <name type="scientific">Steinernema carpocapsae</name>
    <name type="common">Entomopathogenic nematode</name>
    <dbReference type="NCBI Taxonomy" id="34508"/>
    <lineage>
        <taxon>Eukaryota</taxon>
        <taxon>Metazoa</taxon>
        <taxon>Ecdysozoa</taxon>
        <taxon>Nematoda</taxon>
        <taxon>Chromadorea</taxon>
        <taxon>Rhabditida</taxon>
        <taxon>Tylenchina</taxon>
        <taxon>Panagrolaimomorpha</taxon>
        <taxon>Strongyloidoidea</taxon>
        <taxon>Steinernematidae</taxon>
        <taxon>Steinernema</taxon>
    </lineage>
</organism>
<dbReference type="AlphaFoldDB" id="A0A4U5LRZ1"/>
<dbReference type="Proteomes" id="UP000298663">
    <property type="component" value="Unassembled WGS sequence"/>
</dbReference>
<protein>
    <submittedName>
        <fullName evidence="1">Uncharacterized protein</fullName>
    </submittedName>
</protein>
<evidence type="ECO:0000313" key="1">
    <source>
        <dbReference type="EMBL" id="TKR58773.1"/>
    </source>
</evidence>
<reference evidence="1 2" key="1">
    <citation type="journal article" date="2015" name="Genome Biol.">
        <title>Comparative genomics of Steinernema reveals deeply conserved gene regulatory networks.</title>
        <authorList>
            <person name="Dillman A.R."/>
            <person name="Macchietto M."/>
            <person name="Porter C.F."/>
            <person name="Rogers A."/>
            <person name="Williams B."/>
            <person name="Antoshechkin I."/>
            <person name="Lee M.M."/>
            <person name="Goodwin Z."/>
            <person name="Lu X."/>
            <person name="Lewis E.E."/>
            <person name="Goodrich-Blair H."/>
            <person name="Stock S.P."/>
            <person name="Adams B.J."/>
            <person name="Sternberg P.W."/>
            <person name="Mortazavi A."/>
        </authorList>
    </citation>
    <scope>NUCLEOTIDE SEQUENCE [LARGE SCALE GENOMIC DNA]</scope>
    <source>
        <strain evidence="1 2">ALL</strain>
    </source>
</reference>
<keyword evidence="2" id="KW-1185">Reference proteome</keyword>
<evidence type="ECO:0000313" key="2">
    <source>
        <dbReference type="Proteomes" id="UP000298663"/>
    </source>
</evidence>
<gene>
    <name evidence="1" type="ORF">L596_030178</name>
</gene>
<comment type="caution">
    <text evidence="1">The sequence shown here is derived from an EMBL/GenBank/DDBJ whole genome shotgun (WGS) entry which is preliminary data.</text>
</comment>
<proteinExistence type="predicted"/>
<reference evidence="1 2" key="2">
    <citation type="journal article" date="2019" name="G3 (Bethesda)">
        <title>Hybrid Assembly of the Genome of the Entomopathogenic Nematode Steinernema carpocapsae Identifies the X-Chromosome.</title>
        <authorList>
            <person name="Serra L."/>
            <person name="Macchietto M."/>
            <person name="Macias-Munoz A."/>
            <person name="McGill C.J."/>
            <person name="Rodriguez I.M."/>
            <person name="Rodriguez B."/>
            <person name="Murad R."/>
            <person name="Mortazavi A."/>
        </authorList>
    </citation>
    <scope>NUCLEOTIDE SEQUENCE [LARGE SCALE GENOMIC DNA]</scope>
    <source>
        <strain evidence="1 2">ALL</strain>
    </source>
</reference>
<dbReference type="EMBL" id="AZBU02000013">
    <property type="protein sequence ID" value="TKR58773.1"/>
    <property type="molecule type" value="Genomic_DNA"/>
</dbReference>
<name>A0A4U5LRZ1_STECR</name>
<accession>A0A4U5LRZ1</accession>